<sequence>MIRQIRSNAISVNPFNNQKQSTPNLNQKPRTQQITSKNLVSDKSADTLTSSITTFKHRTMPDVKIFGASSTTKGLYLDKYFNSCRRFSEKRNADKSSSPLNDNFILFKVSSDLGSIKNSVQAIDNDQISMFQSGKSNKDSLNQKTNMFCNSQIKLNSQQNNEEMNENNQIFKIQNKQFIQQIQELNNFKSTQNQDNFIHNSNQESFKLIQSQNYGKILTSIKQDENEQKLDLCDSIIQKHDSLQSIQNIKQFRIKIEKTIFLNQTQDQNPQIIKQENSLIIQQQNSQILEQQNSQIIQQQNSQILEQQNSQIFLDQQKDDLDEISLKQAKSEILRHQIAQQKFSNFKYIQSRLKIRILIFILIVILLIKIYTPLV</sequence>
<dbReference type="Proteomes" id="UP000692954">
    <property type="component" value="Unassembled WGS sequence"/>
</dbReference>
<reference evidence="2" key="1">
    <citation type="submission" date="2021-01" db="EMBL/GenBank/DDBJ databases">
        <authorList>
            <consortium name="Genoscope - CEA"/>
            <person name="William W."/>
        </authorList>
    </citation>
    <scope>NUCLEOTIDE SEQUENCE</scope>
</reference>
<keyword evidence="1" id="KW-0472">Membrane</keyword>
<accession>A0A8S1NJD7</accession>
<evidence type="ECO:0000256" key="1">
    <source>
        <dbReference type="SAM" id="Phobius"/>
    </source>
</evidence>
<evidence type="ECO:0000313" key="2">
    <source>
        <dbReference type="EMBL" id="CAD8092182.1"/>
    </source>
</evidence>
<feature type="transmembrane region" description="Helical" evidence="1">
    <location>
        <begin position="353"/>
        <end position="372"/>
    </location>
</feature>
<comment type="caution">
    <text evidence="2">The sequence shown here is derived from an EMBL/GenBank/DDBJ whole genome shotgun (WGS) entry which is preliminary data.</text>
</comment>
<keyword evidence="1" id="KW-0812">Transmembrane</keyword>
<gene>
    <name evidence="2" type="ORF">PSON_ATCC_30995.1.T0580274</name>
</gene>
<evidence type="ECO:0000313" key="3">
    <source>
        <dbReference type="Proteomes" id="UP000692954"/>
    </source>
</evidence>
<dbReference type="OrthoDB" id="302553at2759"/>
<protein>
    <recommendedName>
        <fullName evidence="4">Transmembrane protein</fullName>
    </recommendedName>
</protein>
<keyword evidence="1" id="KW-1133">Transmembrane helix</keyword>
<organism evidence="2 3">
    <name type="scientific">Paramecium sonneborni</name>
    <dbReference type="NCBI Taxonomy" id="65129"/>
    <lineage>
        <taxon>Eukaryota</taxon>
        <taxon>Sar</taxon>
        <taxon>Alveolata</taxon>
        <taxon>Ciliophora</taxon>
        <taxon>Intramacronucleata</taxon>
        <taxon>Oligohymenophorea</taxon>
        <taxon>Peniculida</taxon>
        <taxon>Parameciidae</taxon>
        <taxon>Paramecium</taxon>
    </lineage>
</organism>
<name>A0A8S1NJD7_9CILI</name>
<keyword evidence="3" id="KW-1185">Reference proteome</keyword>
<proteinExistence type="predicted"/>
<evidence type="ECO:0008006" key="4">
    <source>
        <dbReference type="Google" id="ProtNLM"/>
    </source>
</evidence>
<dbReference type="AlphaFoldDB" id="A0A8S1NJD7"/>
<dbReference type="EMBL" id="CAJJDN010000058">
    <property type="protein sequence ID" value="CAD8092182.1"/>
    <property type="molecule type" value="Genomic_DNA"/>
</dbReference>